<proteinExistence type="predicted"/>
<dbReference type="EMBL" id="BOMW01000043">
    <property type="protein sequence ID" value="GIF07003.1"/>
    <property type="molecule type" value="Genomic_DNA"/>
</dbReference>
<evidence type="ECO:0000313" key="2">
    <source>
        <dbReference type="Proteomes" id="UP000629619"/>
    </source>
</evidence>
<evidence type="ECO:0000313" key="1">
    <source>
        <dbReference type="EMBL" id="GIF07003.1"/>
    </source>
</evidence>
<name>A0A919N9I6_9ACTN</name>
<keyword evidence="2" id="KW-1185">Reference proteome</keyword>
<comment type="caution">
    <text evidence="1">The sequence shown here is derived from an EMBL/GenBank/DDBJ whole genome shotgun (WGS) entry which is preliminary data.</text>
</comment>
<dbReference type="Proteomes" id="UP000629619">
    <property type="component" value="Unassembled WGS sequence"/>
</dbReference>
<gene>
    <name evidence="1" type="ORF">Asi03nite_45410</name>
</gene>
<organism evidence="1 2">
    <name type="scientific">Actinoplanes siamensis</name>
    <dbReference type="NCBI Taxonomy" id="1223317"/>
    <lineage>
        <taxon>Bacteria</taxon>
        <taxon>Bacillati</taxon>
        <taxon>Actinomycetota</taxon>
        <taxon>Actinomycetes</taxon>
        <taxon>Micromonosporales</taxon>
        <taxon>Micromonosporaceae</taxon>
        <taxon>Actinoplanes</taxon>
    </lineage>
</organism>
<accession>A0A919N9I6</accession>
<sequence>MGSHCARPYSRRQALEIGGGPGLHPVLGYRLTVRGMTITKDRAWTPQACTLPAADRPLRLAAFDELSATALLDQQRPSSTALCWELDPAAEATARDLAGRESSCCSLFTFTFDPGDGVLRMLIAVPGAQVDLLDALQHRAAGRMRS</sequence>
<protein>
    <submittedName>
        <fullName evidence="1">Uncharacterized protein</fullName>
    </submittedName>
</protein>
<dbReference type="AlphaFoldDB" id="A0A919N9I6"/>
<reference evidence="1" key="1">
    <citation type="submission" date="2021-01" db="EMBL/GenBank/DDBJ databases">
        <title>Whole genome shotgun sequence of Actinoplanes siamensis NBRC 109076.</title>
        <authorList>
            <person name="Komaki H."/>
            <person name="Tamura T."/>
        </authorList>
    </citation>
    <scope>NUCLEOTIDE SEQUENCE</scope>
    <source>
        <strain evidence="1">NBRC 109076</strain>
    </source>
</reference>